<keyword evidence="6" id="KW-0813">Transport</keyword>
<dbReference type="InterPro" id="IPR008279">
    <property type="entry name" value="PEP-util_enz_mobile_dom"/>
</dbReference>
<dbReference type="EMBL" id="JBEWLY010000013">
    <property type="protein sequence ID" value="MET1755290.1"/>
    <property type="molecule type" value="Genomic_DNA"/>
</dbReference>
<reference evidence="15 16" key="1">
    <citation type="submission" date="2024-07" db="EMBL/GenBank/DDBJ databases">
        <title>Novosphingobium kalidii RD2P27.</title>
        <authorList>
            <person name="Sun J.-Q."/>
        </authorList>
    </citation>
    <scope>NUCLEOTIDE SEQUENCE [LARGE SCALE GENOMIC DNA]</scope>
    <source>
        <strain evidence="15 16">RD2P27</strain>
    </source>
</reference>
<keyword evidence="16" id="KW-1185">Reference proteome</keyword>
<evidence type="ECO:0000256" key="3">
    <source>
        <dbReference type="ARBA" id="ARBA00004496"/>
    </source>
</evidence>
<comment type="similarity">
    <text evidence="4">Belongs to the PEP-utilizing enzyme family.</text>
</comment>
<dbReference type="InterPro" id="IPR036618">
    <property type="entry name" value="PtsI_HPr-bd_sf"/>
</dbReference>
<dbReference type="InterPro" id="IPR006318">
    <property type="entry name" value="PTS_EI-like"/>
</dbReference>
<feature type="domain" description="GAF" evidence="14">
    <location>
        <begin position="25"/>
        <end position="170"/>
    </location>
</feature>
<evidence type="ECO:0000256" key="6">
    <source>
        <dbReference type="ARBA" id="ARBA00022448"/>
    </source>
</evidence>
<dbReference type="Gene3D" id="3.20.20.60">
    <property type="entry name" value="Phosphoenolpyruvate-binding domains"/>
    <property type="match status" value="1"/>
</dbReference>
<dbReference type="SUPFAM" id="SSF47831">
    <property type="entry name" value="Enzyme I of the PEP:sugar phosphotransferase system HPr-binding (sub)domain"/>
    <property type="match status" value="1"/>
</dbReference>
<dbReference type="Proteomes" id="UP001548713">
    <property type="component" value="Unassembled WGS sequence"/>
</dbReference>
<dbReference type="InterPro" id="IPR000121">
    <property type="entry name" value="PEP_util_C"/>
</dbReference>
<evidence type="ECO:0000259" key="14">
    <source>
        <dbReference type="SMART" id="SM00065"/>
    </source>
</evidence>
<dbReference type="SUPFAM" id="SSF55781">
    <property type="entry name" value="GAF domain-like"/>
    <property type="match status" value="1"/>
</dbReference>
<organism evidence="15 16">
    <name type="scientific">Novosphingobium kalidii</name>
    <dbReference type="NCBI Taxonomy" id="3230299"/>
    <lineage>
        <taxon>Bacteria</taxon>
        <taxon>Pseudomonadati</taxon>
        <taxon>Pseudomonadota</taxon>
        <taxon>Alphaproteobacteria</taxon>
        <taxon>Sphingomonadales</taxon>
        <taxon>Sphingomonadaceae</taxon>
        <taxon>Novosphingobium</taxon>
    </lineage>
</organism>
<dbReference type="InterPro" id="IPR029016">
    <property type="entry name" value="GAF-like_dom_sf"/>
</dbReference>
<dbReference type="InterPro" id="IPR036637">
    <property type="entry name" value="Phosphohistidine_dom_sf"/>
</dbReference>
<keyword evidence="7" id="KW-0963">Cytoplasm</keyword>
<evidence type="ECO:0000256" key="8">
    <source>
        <dbReference type="ARBA" id="ARBA00022597"/>
    </source>
</evidence>
<comment type="subcellular location">
    <subcellularLocation>
        <location evidence="3">Cytoplasm</location>
    </subcellularLocation>
</comment>
<proteinExistence type="inferred from homology"/>
<evidence type="ECO:0000256" key="9">
    <source>
        <dbReference type="ARBA" id="ARBA00022679"/>
    </source>
</evidence>
<evidence type="ECO:0000256" key="10">
    <source>
        <dbReference type="ARBA" id="ARBA00022683"/>
    </source>
</evidence>
<dbReference type="InterPro" id="IPR050499">
    <property type="entry name" value="PEP-utilizing_PTS_enzyme"/>
</dbReference>
<dbReference type="EC" id="2.7.3.9" evidence="5"/>
<dbReference type="InterPro" id="IPR040442">
    <property type="entry name" value="Pyrv_kinase-like_dom_sf"/>
</dbReference>
<evidence type="ECO:0000256" key="7">
    <source>
        <dbReference type="ARBA" id="ARBA00022490"/>
    </source>
</evidence>
<keyword evidence="8" id="KW-0762">Sugar transport</keyword>
<accession>A0ABV2D0D4</accession>
<evidence type="ECO:0000256" key="11">
    <source>
        <dbReference type="ARBA" id="ARBA00022723"/>
    </source>
</evidence>
<dbReference type="SUPFAM" id="SSF51621">
    <property type="entry name" value="Phosphoenolpyruvate/pyruvate domain"/>
    <property type="match status" value="1"/>
</dbReference>
<dbReference type="PANTHER" id="PTHR46244:SF6">
    <property type="entry name" value="PHOSPHOENOLPYRUVATE-PROTEIN PHOSPHOTRANSFERASE"/>
    <property type="match status" value="1"/>
</dbReference>
<dbReference type="SMART" id="SM00065">
    <property type="entry name" value="GAF"/>
    <property type="match status" value="1"/>
</dbReference>
<protein>
    <recommendedName>
        <fullName evidence="5">phosphoenolpyruvate--protein phosphotransferase</fullName>
        <ecNumber evidence="5">2.7.3.9</ecNumber>
    </recommendedName>
</protein>
<dbReference type="RefSeq" id="WP_353983760.1">
    <property type="nucleotide sequence ID" value="NZ_JBEWLY010000013.1"/>
</dbReference>
<dbReference type="Gene3D" id="3.50.30.10">
    <property type="entry name" value="Phosphohistidine domain"/>
    <property type="match status" value="1"/>
</dbReference>
<keyword evidence="13" id="KW-0460">Magnesium</keyword>
<dbReference type="Pfam" id="PF01590">
    <property type="entry name" value="GAF"/>
    <property type="match status" value="1"/>
</dbReference>
<dbReference type="NCBIfam" id="TIGR01417">
    <property type="entry name" value="PTS_I_fam"/>
    <property type="match status" value="1"/>
</dbReference>
<evidence type="ECO:0000256" key="12">
    <source>
        <dbReference type="ARBA" id="ARBA00022777"/>
    </source>
</evidence>
<evidence type="ECO:0000256" key="4">
    <source>
        <dbReference type="ARBA" id="ARBA00007837"/>
    </source>
</evidence>
<keyword evidence="9 15" id="KW-0808">Transferase</keyword>
<dbReference type="Pfam" id="PF05524">
    <property type="entry name" value="PEP-utilisers_N"/>
    <property type="match status" value="1"/>
</dbReference>
<dbReference type="Pfam" id="PF02896">
    <property type="entry name" value="PEP-utilizers_C"/>
    <property type="match status" value="1"/>
</dbReference>
<gene>
    <name evidence="15" type="primary">ptsP</name>
    <name evidence="15" type="ORF">ABVV53_07445</name>
</gene>
<dbReference type="Gene3D" id="1.10.274.10">
    <property type="entry name" value="PtsI, HPr-binding domain"/>
    <property type="match status" value="1"/>
</dbReference>
<keyword evidence="11" id="KW-0479">Metal-binding</keyword>
<comment type="cofactor">
    <cofactor evidence="2">
        <name>Mg(2+)</name>
        <dbReference type="ChEBI" id="CHEBI:18420"/>
    </cofactor>
</comment>
<keyword evidence="12" id="KW-0418">Kinase</keyword>
<dbReference type="PANTHER" id="PTHR46244">
    <property type="entry name" value="PHOSPHOENOLPYRUVATE-PROTEIN PHOSPHOTRANSFERASE"/>
    <property type="match status" value="1"/>
</dbReference>
<evidence type="ECO:0000256" key="1">
    <source>
        <dbReference type="ARBA" id="ARBA00000683"/>
    </source>
</evidence>
<evidence type="ECO:0000256" key="5">
    <source>
        <dbReference type="ARBA" id="ARBA00012232"/>
    </source>
</evidence>
<evidence type="ECO:0000256" key="2">
    <source>
        <dbReference type="ARBA" id="ARBA00001946"/>
    </source>
</evidence>
<evidence type="ECO:0000313" key="16">
    <source>
        <dbReference type="Proteomes" id="UP001548713"/>
    </source>
</evidence>
<dbReference type="InterPro" id="IPR023151">
    <property type="entry name" value="PEP_util_CS"/>
</dbReference>
<evidence type="ECO:0000313" key="15">
    <source>
        <dbReference type="EMBL" id="MET1755290.1"/>
    </source>
</evidence>
<comment type="caution">
    <text evidence="15">The sequence shown here is derived from an EMBL/GenBank/DDBJ whole genome shotgun (WGS) entry which is preliminary data.</text>
</comment>
<comment type="catalytic activity">
    <reaction evidence="1">
        <text>L-histidyl-[protein] + phosphoenolpyruvate = N(pros)-phospho-L-histidyl-[protein] + pyruvate</text>
        <dbReference type="Rhea" id="RHEA:23880"/>
        <dbReference type="Rhea" id="RHEA-COMP:9745"/>
        <dbReference type="Rhea" id="RHEA-COMP:9746"/>
        <dbReference type="ChEBI" id="CHEBI:15361"/>
        <dbReference type="ChEBI" id="CHEBI:29979"/>
        <dbReference type="ChEBI" id="CHEBI:58702"/>
        <dbReference type="ChEBI" id="CHEBI:64837"/>
        <dbReference type="EC" id="2.7.3.9"/>
    </reaction>
</comment>
<evidence type="ECO:0000256" key="13">
    <source>
        <dbReference type="ARBA" id="ARBA00022842"/>
    </source>
</evidence>
<name>A0ABV2D0D4_9SPHN</name>
<dbReference type="InterPro" id="IPR003018">
    <property type="entry name" value="GAF"/>
</dbReference>
<dbReference type="PROSITE" id="PS00742">
    <property type="entry name" value="PEP_ENZYMES_2"/>
    <property type="match status" value="1"/>
</dbReference>
<dbReference type="GO" id="GO:0008965">
    <property type="term" value="F:phosphoenolpyruvate-protein phosphotransferase activity"/>
    <property type="evidence" value="ECO:0007669"/>
    <property type="project" value="UniProtKB-EC"/>
</dbReference>
<dbReference type="InterPro" id="IPR008731">
    <property type="entry name" value="PTS_EIN"/>
</dbReference>
<dbReference type="SUPFAM" id="SSF52009">
    <property type="entry name" value="Phosphohistidine domain"/>
    <property type="match status" value="1"/>
</dbReference>
<dbReference type="Gene3D" id="3.30.450.40">
    <property type="match status" value="1"/>
</dbReference>
<dbReference type="PRINTS" id="PR01736">
    <property type="entry name" value="PHPHTRNFRASE"/>
</dbReference>
<dbReference type="Pfam" id="PF00391">
    <property type="entry name" value="PEP-utilizers"/>
    <property type="match status" value="1"/>
</dbReference>
<dbReference type="InterPro" id="IPR015813">
    <property type="entry name" value="Pyrv/PenolPyrv_kinase-like_dom"/>
</dbReference>
<sequence>MSIGAVEAARNILTRLHDVMASRSHAQAKLNTVVEVIGECLDSEVCSIYLLREGMLELFATRGLAQEAVHVTRMAVGEGLVGTIAEDIESLNLAEATAHPDFSYRPETGEEKFHSFAGVPIVRRERAVGVLSVQHVEPRRYDDIEVEALQTVAMVLAELITNADLIDEVDVLSASGGQTGPEQLRGLTLVKGLASGVAVYHQPRITIEHVVAEDTEAERQRVILAFDKMREQIERMASQAEFGVGGEHEEVLATYKMFAYDEGWTRRINEAIDSGLTAEAAIERVQQRTRMRMRQIDDPLLADRMHDLEDLSNRLLRIVSGQLGTAATMGLRNDAILIARNLGPAELLEYDRRRLKGVILEEGSLTSHVVIVARAMGVPVLGRVRGLRGKVRDGELLLLDSDQATVTIRPSAGLIEAFEGRFARNRERQAVYAALRDVVPVSADGKRIAVMINAGLRDDLANLSLTGADGIGLFRTEFQFLVSATLPARERQTRLYRDVLEAAGNKPVLFRTVDIGGDKTLPYLRHDDGDSEENPAMGWRALRVALERDGLLKAQARALLEAAPDRTLNVMFPMVSEPWEFDAAKAVFDGQLAFLRRRKKRVPEAIRYGVMLEVPALAEQLDLIAPKIQFLSIGTNDLTQFLFAADRSNPKLAERYDWLSPAILRFLRRVVRTLDGQPIDITVCGEMGGRQLEALALIGVGIERLSITPASVGPIKALIGKLEVAAIRAAMEEWLAAPPVSMREALTSWATERGIVLD</sequence>
<keyword evidence="10" id="KW-0598">Phosphotransferase system</keyword>